<protein>
    <submittedName>
        <fullName evidence="6">Xylose import ATP-binding protein XylG</fullName>
        <ecNumber evidence="6">3.6.3.17</ecNumber>
    </submittedName>
</protein>
<dbReference type="GO" id="GO:0005524">
    <property type="term" value="F:ATP binding"/>
    <property type="evidence" value="ECO:0007669"/>
    <property type="project" value="UniProtKB-KW"/>
</dbReference>
<reference evidence="6" key="1">
    <citation type="submission" date="2019-08" db="EMBL/GenBank/DDBJ databases">
        <authorList>
            <person name="Kucharzyk K."/>
            <person name="Murdoch R.W."/>
            <person name="Higgins S."/>
            <person name="Loffler F."/>
        </authorList>
    </citation>
    <scope>NUCLEOTIDE SEQUENCE</scope>
</reference>
<dbReference type="EMBL" id="VSSQ01123750">
    <property type="protein sequence ID" value="MPN54985.1"/>
    <property type="molecule type" value="Genomic_DNA"/>
</dbReference>
<sequence length="167" mass="18901">MGIGLVPEERRKQGMFPVIPVYENIMLPSYDKNKKGVVIDFTAVKKESDEYIKKLRIKTPSGNVPIKSLSGGNQQKVILARWMEKKVKLLILDEPTRGIDVRAKGEIYKLIREMADTGITVIVISSEIEELLTISDRMMIMFNGKVKGIITPDDTVEREDILKIALQ</sequence>
<name>A0A645IU86_9ZZZZ</name>
<accession>A0A645IU86</accession>
<dbReference type="InterPro" id="IPR050107">
    <property type="entry name" value="ABC_carbohydrate_import_ATPase"/>
</dbReference>
<evidence type="ECO:0000256" key="2">
    <source>
        <dbReference type="ARBA" id="ARBA00022737"/>
    </source>
</evidence>
<dbReference type="CDD" id="cd03215">
    <property type="entry name" value="ABC_Carb_Monos_II"/>
    <property type="match status" value="1"/>
</dbReference>
<keyword evidence="6" id="KW-0378">Hydrolase</keyword>
<dbReference type="InterPro" id="IPR027417">
    <property type="entry name" value="P-loop_NTPase"/>
</dbReference>
<dbReference type="SUPFAM" id="SSF52540">
    <property type="entry name" value="P-loop containing nucleoside triphosphate hydrolases"/>
    <property type="match status" value="1"/>
</dbReference>
<keyword evidence="2" id="KW-0677">Repeat</keyword>
<evidence type="ECO:0000259" key="5">
    <source>
        <dbReference type="Pfam" id="PF00005"/>
    </source>
</evidence>
<dbReference type="PANTHER" id="PTHR43790">
    <property type="entry name" value="CARBOHYDRATE TRANSPORT ATP-BINDING PROTEIN MG119-RELATED"/>
    <property type="match status" value="1"/>
</dbReference>
<evidence type="ECO:0000256" key="4">
    <source>
        <dbReference type="ARBA" id="ARBA00022840"/>
    </source>
</evidence>
<proteinExistence type="predicted"/>
<gene>
    <name evidence="6" type="primary">xylG_40</name>
    <name evidence="6" type="ORF">SDC9_202664</name>
</gene>
<dbReference type="PANTHER" id="PTHR43790:SF9">
    <property type="entry name" value="GALACTOFURANOSE TRANSPORTER ATP-BINDING PROTEIN YTFR"/>
    <property type="match status" value="1"/>
</dbReference>
<dbReference type="GO" id="GO:0016887">
    <property type="term" value="F:ATP hydrolysis activity"/>
    <property type="evidence" value="ECO:0007669"/>
    <property type="project" value="InterPro"/>
</dbReference>
<organism evidence="6">
    <name type="scientific">bioreactor metagenome</name>
    <dbReference type="NCBI Taxonomy" id="1076179"/>
    <lineage>
        <taxon>unclassified sequences</taxon>
        <taxon>metagenomes</taxon>
        <taxon>ecological metagenomes</taxon>
    </lineage>
</organism>
<evidence type="ECO:0000256" key="1">
    <source>
        <dbReference type="ARBA" id="ARBA00022448"/>
    </source>
</evidence>
<evidence type="ECO:0000256" key="3">
    <source>
        <dbReference type="ARBA" id="ARBA00022741"/>
    </source>
</evidence>
<dbReference type="Pfam" id="PF00005">
    <property type="entry name" value="ABC_tran"/>
    <property type="match status" value="1"/>
</dbReference>
<comment type="caution">
    <text evidence="6">The sequence shown here is derived from an EMBL/GenBank/DDBJ whole genome shotgun (WGS) entry which is preliminary data.</text>
</comment>
<keyword evidence="1" id="KW-0813">Transport</keyword>
<dbReference type="AlphaFoldDB" id="A0A645IU86"/>
<dbReference type="Gene3D" id="3.40.50.300">
    <property type="entry name" value="P-loop containing nucleotide triphosphate hydrolases"/>
    <property type="match status" value="1"/>
</dbReference>
<dbReference type="InterPro" id="IPR003439">
    <property type="entry name" value="ABC_transporter-like_ATP-bd"/>
</dbReference>
<keyword evidence="3" id="KW-0547">Nucleotide-binding</keyword>
<dbReference type="EC" id="3.6.3.17" evidence="6"/>
<evidence type="ECO:0000313" key="6">
    <source>
        <dbReference type="EMBL" id="MPN54985.1"/>
    </source>
</evidence>
<feature type="domain" description="ABC transporter" evidence="5">
    <location>
        <begin position="3"/>
        <end position="96"/>
    </location>
</feature>
<keyword evidence="4 6" id="KW-0067">ATP-binding</keyword>